<keyword evidence="3 7" id="KW-0812">Transmembrane</keyword>
<dbReference type="Pfam" id="PF07690">
    <property type="entry name" value="MFS_1"/>
    <property type="match status" value="1"/>
</dbReference>
<evidence type="ECO:0000256" key="7">
    <source>
        <dbReference type="SAM" id="Phobius"/>
    </source>
</evidence>
<dbReference type="PANTHER" id="PTHR43124:SF10">
    <property type="entry name" value="PURINE EFFLUX PUMP PBUE"/>
    <property type="match status" value="1"/>
</dbReference>
<evidence type="ECO:0000256" key="1">
    <source>
        <dbReference type="ARBA" id="ARBA00004651"/>
    </source>
</evidence>
<feature type="transmembrane region" description="Helical" evidence="7">
    <location>
        <begin position="263"/>
        <end position="283"/>
    </location>
</feature>
<dbReference type="Gene3D" id="1.20.1250.20">
    <property type="entry name" value="MFS general substrate transporter like domains"/>
    <property type="match status" value="2"/>
</dbReference>
<feature type="transmembrane region" description="Helical" evidence="7">
    <location>
        <begin position="33"/>
        <end position="58"/>
    </location>
</feature>
<feature type="transmembrane region" description="Helical" evidence="7">
    <location>
        <begin position="70"/>
        <end position="89"/>
    </location>
</feature>
<feature type="compositionally biased region" description="Basic and acidic residues" evidence="6">
    <location>
        <begin position="376"/>
        <end position="385"/>
    </location>
</feature>
<dbReference type="GO" id="GO:0005886">
    <property type="term" value="C:plasma membrane"/>
    <property type="evidence" value="ECO:0007669"/>
    <property type="project" value="UniProtKB-SubCell"/>
</dbReference>
<feature type="transmembrane region" description="Helical" evidence="7">
    <location>
        <begin position="235"/>
        <end position="256"/>
    </location>
</feature>
<feature type="transmembrane region" description="Helical" evidence="7">
    <location>
        <begin position="95"/>
        <end position="116"/>
    </location>
</feature>
<sequence>MPIGVFMLAFGVFVVGTGEFVLAGLIPQLADQFAISTGAAGQVVTVFALTCGIAAPLLTTLTARWSRREVLVAAGAVYLLGSAATALAPSFPLMLAAQFTAAIGAGVFVPNASVSAAAMAPPAKSGKAIALVVTGFTVAVAAGAPAGTAIGAEAGWRTTLWLATGLAALGVAGVAALVPRSLRVADAGGLRARARPLADRRVLALLATTLVAFTAVYIPYTYIGAIFEPATSGDGLRLALLMVVLGVAGTAGNLIAGSLADRLGGARVVMAALGGLIAALLVMPAATGAFASSLAAIAFYGVVAFAITTPQQHRLISASPGGAAVVLSLNQAVLYLAIALSGIVGAAGIDAFGARALGFVAAAIAAVALLLSRDRAPRSPDHARPSDPCAIADHRVDTEQ</sequence>
<evidence type="ECO:0000313" key="10">
    <source>
        <dbReference type="Proteomes" id="UP000008229"/>
    </source>
</evidence>
<keyword evidence="5 7" id="KW-0472">Membrane</keyword>
<feature type="transmembrane region" description="Helical" evidence="7">
    <location>
        <begin position="289"/>
        <end position="309"/>
    </location>
</feature>
<dbReference type="InterPro" id="IPR036259">
    <property type="entry name" value="MFS_trans_sf"/>
</dbReference>
<reference evidence="9 10" key="1">
    <citation type="journal article" date="2010" name="Stand. Genomic Sci.">
        <title>Complete genome sequence of Conexibacter woesei type strain (ID131577).</title>
        <authorList>
            <person name="Pukall R."/>
            <person name="Lapidus A."/>
            <person name="Glavina Del Rio T."/>
            <person name="Copeland A."/>
            <person name="Tice H."/>
            <person name="Cheng J.-F."/>
            <person name="Lucas S."/>
            <person name="Chen F."/>
            <person name="Nolan M."/>
            <person name="Bruce D."/>
            <person name="Goodwin L."/>
            <person name="Pitluck S."/>
            <person name="Mavromatis K."/>
            <person name="Ivanova N."/>
            <person name="Ovchinnikova G."/>
            <person name="Pati A."/>
            <person name="Chen A."/>
            <person name="Palaniappan K."/>
            <person name="Land M."/>
            <person name="Hauser L."/>
            <person name="Chang Y.-J."/>
            <person name="Jeffries C.D."/>
            <person name="Chain P."/>
            <person name="Meincke L."/>
            <person name="Sims D."/>
            <person name="Brettin T."/>
            <person name="Detter J.C."/>
            <person name="Rohde M."/>
            <person name="Goeker M."/>
            <person name="Bristow J."/>
            <person name="Eisen J.A."/>
            <person name="Markowitz V."/>
            <person name="Kyrpides N.C."/>
            <person name="Klenk H.-P."/>
            <person name="Hugenholtz P."/>
        </authorList>
    </citation>
    <scope>NUCLEOTIDE SEQUENCE [LARGE SCALE GENOMIC DNA]</scope>
    <source>
        <strain evidence="10">DSM 14684 / CIP 108061 / JCM 11494 / NBRC 100937 / ID131577</strain>
    </source>
</reference>
<gene>
    <name evidence="9" type="ordered locus">Cwoe_0416</name>
</gene>
<keyword evidence="10" id="KW-1185">Reference proteome</keyword>
<keyword evidence="2" id="KW-1003">Cell membrane</keyword>
<feature type="domain" description="Major facilitator superfamily (MFS) profile" evidence="8">
    <location>
        <begin position="4"/>
        <end position="380"/>
    </location>
</feature>
<evidence type="ECO:0000256" key="4">
    <source>
        <dbReference type="ARBA" id="ARBA00022989"/>
    </source>
</evidence>
<feature type="transmembrane region" description="Helical" evidence="7">
    <location>
        <begin position="202"/>
        <end position="223"/>
    </location>
</feature>
<dbReference type="eggNOG" id="COG2814">
    <property type="taxonomic scope" value="Bacteria"/>
</dbReference>
<feature type="transmembrane region" description="Helical" evidence="7">
    <location>
        <begin position="160"/>
        <end position="182"/>
    </location>
</feature>
<dbReference type="InterPro" id="IPR011701">
    <property type="entry name" value="MFS"/>
</dbReference>
<evidence type="ECO:0000313" key="9">
    <source>
        <dbReference type="EMBL" id="ADB48852.1"/>
    </source>
</evidence>
<dbReference type="Proteomes" id="UP000008229">
    <property type="component" value="Chromosome"/>
</dbReference>
<name>D3F781_CONWI</name>
<dbReference type="CDD" id="cd17324">
    <property type="entry name" value="MFS_NepI_like"/>
    <property type="match status" value="1"/>
</dbReference>
<evidence type="ECO:0000256" key="3">
    <source>
        <dbReference type="ARBA" id="ARBA00022692"/>
    </source>
</evidence>
<evidence type="ECO:0000256" key="5">
    <source>
        <dbReference type="ARBA" id="ARBA00023136"/>
    </source>
</evidence>
<organism evidence="9 10">
    <name type="scientific">Conexibacter woesei (strain DSM 14684 / CCUG 47730 / CIP 108061 / JCM 11494 / NBRC 100937 / ID131577)</name>
    <dbReference type="NCBI Taxonomy" id="469383"/>
    <lineage>
        <taxon>Bacteria</taxon>
        <taxon>Bacillati</taxon>
        <taxon>Actinomycetota</taxon>
        <taxon>Thermoleophilia</taxon>
        <taxon>Solirubrobacterales</taxon>
        <taxon>Conexibacteraceae</taxon>
        <taxon>Conexibacter</taxon>
    </lineage>
</organism>
<feature type="transmembrane region" description="Helical" evidence="7">
    <location>
        <begin position="352"/>
        <end position="371"/>
    </location>
</feature>
<dbReference type="InterPro" id="IPR050189">
    <property type="entry name" value="MFS_Efflux_Transporters"/>
</dbReference>
<dbReference type="InterPro" id="IPR020846">
    <property type="entry name" value="MFS_dom"/>
</dbReference>
<dbReference type="GO" id="GO:0022857">
    <property type="term" value="F:transmembrane transporter activity"/>
    <property type="evidence" value="ECO:0007669"/>
    <property type="project" value="InterPro"/>
</dbReference>
<dbReference type="PROSITE" id="PS50850">
    <property type="entry name" value="MFS"/>
    <property type="match status" value="1"/>
</dbReference>
<dbReference type="KEGG" id="cwo:Cwoe_0416"/>
<feature type="region of interest" description="Disordered" evidence="6">
    <location>
        <begin position="376"/>
        <end position="400"/>
    </location>
</feature>
<feature type="transmembrane region" description="Helical" evidence="7">
    <location>
        <begin position="321"/>
        <end position="346"/>
    </location>
</feature>
<evidence type="ECO:0000259" key="8">
    <source>
        <dbReference type="PROSITE" id="PS50850"/>
    </source>
</evidence>
<dbReference type="AlphaFoldDB" id="D3F781"/>
<dbReference type="HOGENOM" id="CLU_001265_61_2_11"/>
<evidence type="ECO:0000256" key="6">
    <source>
        <dbReference type="SAM" id="MobiDB-lite"/>
    </source>
</evidence>
<dbReference type="STRING" id="469383.Cwoe_0416"/>
<evidence type="ECO:0000256" key="2">
    <source>
        <dbReference type="ARBA" id="ARBA00022475"/>
    </source>
</evidence>
<keyword evidence="4 7" id="KW-1133">Transmembrane helix</keyword>
<reference evidence="10" key="2">
    <citation type="submission" date="2010-01" db="EMBL/GenBank/DDBJ databases">
        <title>The complete genome of Conexibacter woesei DSM 14684.</title>
        <authorList>
            <consortium name="US DOE Joint Genome Institute (JGI-PGF)"/>
            <person name="Lucas S."/>
            <person name="Copeland A."/>
            <person name="Lapidus A."/>
            <person name="Glavina del Rio T."/>
            <person name="Dalin E."/>
            <person name="Tice H."/>
            <person name="Bruce D."/>
            <person name="Goodwin L."/>
            <person name="Pitluck S."/>
            <person name="Kyrpides N."/>
            <person name="Mavromatis K."/>
            <person name="Ivanova N."/>
            <person name="Mikhailova N."/>
            <person name="Chertkov O."/>
            <person name="Brettin T."/>
            <person name="Detter J.C."/>
            <person name="Han C."/>
            <person name="Larimer F."/>
            <person name="Land M."/>
            <person name="Hauser L."/>
            <person name="Markowitz V."/>
            <person name="Cheng J.-F."/>
            <person name="Hugenholtz P."/>
            <person name="Woyke T."/>
            <person name="Wu D."/>
            <person name="Pukall R."/>
            <person name="Steenblock K."/>
            <person name="Schneider S."/>
            <person name="Klenk H.-P."/>
            <person name="Eisen J.A."/>
        </authorList>
    </citation>
    <scope>NUCLEOTIDE SEQUENCE [LARGE SCALE GENOMIC DNA]</scope>
    <source>
        <strain evidence="10">DSM 14684 / CIP 108061 / JCM 11494 / NBRC 100937 / ID131577</strain>
    </source>
</reference>
<proteinExistence type="predicted"/>
<dbReference type="PANTHER" id="PTHR43124">
    <property type="entry name" value="PURINE EFFLUX PUMP PBUE"/>
    <property type="match status" value="1"/>
</dbReference>
<comment type="subcellular location">
    <subcellularLocation>
        <location evidence="1">Cell membrane</location>
        <topology evidence="1">Multi-pass membrane protein</topology>
    </subcellularLocation>
</comment>
<feature type="transmembrane region" description="Helical" evidence="7">
    <location>
        <begin position="128"/>
        <end position="148"/>
    </location>
</feature>
<dbReference type="EMBL" id="CP001854">
    <property type="protein sequence ID" value="ADB48852.1"/>
    <property type="molecule type" value="Genomic_DNA"/>
</dbReference>
<protein>
    <submittedName>
        <fullName evidence="9">Major facilitator superfamily MFS_1</fullName>
    </submittedName>
</protein>
<accession>D3F781</accession>
<dbReference type="SUPFAM" id="SSF103473">
    <property type="entry name" value="MFS general substrate transporter"/>
    <property type="match status" value="1"/>
</dbReference>